<protein>
    <submittedName>
        <fullName evidence="1">Uncharacterized protein</fullName>
    </submittedName>
</protein>
<proteinExistence type="predicted"/>
<evidence type="ECO:0000313" key="1">
    <source>
        <dbReference type="EMBL" id="AII03206.1"/>
    </source>
</evidence>
<name>A0A076EC97_RHOOP</name>
<gene>
    <name evidence="1" type="ORF">EP51_00415</name>
</gene>
<dbReference type="EMBL" id="CP008947">
    <property type="protein sequence ID" value="AII03206.1"/>
    <property type="molecule type" value="Genomic_DNA"/>
</dbReference>
<evidence type="ECO:0000313" key="2">
    <source>
        <dbReference type="Proteomes" id="UP000028488"/>
    </source>
</evidence>
<accession>A0A076EC97</accession>
<dbReference type="AlphaFoldDB" id="A0A076EC97"/>
<dbReference type="Proteomes" id="UP000028488">
    <property type="component" value="Chromosome"/>
</dbReference>
<sequence>MVAQFLRITTQEVPDLREHGIPDDVADTIARAMSREPDQRPATAADFGEQLRTLQRGHGF</sequence>
<dbReference type="eggNOG" id="COG0515">
    <property type="taxonomic scope" value="Bacteria"/>
</dbReference>
<organism evidence="1 2">
    <name type="scientific">Rhodococcus opacus</name>
    <name type="common">Nocardia opaca</name>
    <dbReference type="NCBI Taxonomy" id="37919"/>
    <lineage>
        <taxon>Bacteria</taxon>
        <taxon>Bacillati</taxon>
        <taxon>Actinomycetota</taxon>
        <taxon>Actinomycetes</taxon>
        <taxon>Mycobacteriales</taxon>
        <taxon>Nocardiaceae</taxon>
        <taxon>Rhodococcus</taxon>
    </lineage>
</organism>
<reference evidence="1 2" key="1">
    <citation type="submission" date="2014-07" db="EMBL/GenBank/DDBJ databases">
        <title>Genome Sequence of Rhodococcus opacus Strain R7, a Biodegrader of Mono- and Polycyclic Aromatic Hydrocarbons.</title>
        <authorList>
            <person name="Di Gennaro P."/>
            <person name="Zampolli J."/>
            <person name="Presti I."/>
            <person name="Cappelletti M."/>
            <person name="D'Ursi P."/>
            <person name="Orro A."/>
            <person name="Mezzelani A."/>
            <person name="Milanesi L."/>
        </authorList>
    </citation>
    <scope>NUCLEOTIDE SEQUENCE [LARGE SCALE GENOMIC DNA]</scope>
    <source>
        <strain evidence="1 2">R7</strain>
    </source>
</reference>